<dbReference type="GO" id="GO:0009307">
    <property type="term" value="P:DNA restriction-modification system"/>
    <property type="evidence" value="ECO:0007669"/>
    <property type="project" value="UniProtKB-KW"/>
</dbReference>
<accession>A0A7J4ZR85</accession>
<dbReference type="GO" id="GO:0003677">
    <property type="term" value="F:DNA binding"/>
    <property type="evidence" value="ECO:0007669"/>
    <property type="project" value="TreeGrafter"/>
</dbReference>
<dbReference type="GO" id="GO:0003886">
    <property type="term" value="F:DNA (cytosine-5-)-methyltransferase activity"/>
    <property type="evidence" value="ECO:0007669"/>
    <property type="project" value="UniProtKB-EC"/>
</dbReference>
<dbReference type="SUPFAM" id="SSF53335">
    <property type="entry name" value="S-adenosyl-L-methionine-dependent methyltransferases"/>
    <property type="match status" value="1"/>
</dbReference>
<dbReference type="PROSITE" id="PS00094">
    <property type="entry name" value="C5_MTASE_1"/>
    <property type="match status" value="1"/>
</dbReference>
<organism evidence="9 10">
    <name type="scientific">Oryzomonas japonica</name>
    <dbReference type="NCBI Taxonomy" id="2603858"/>
    <lineage>
        <taxon>Bacteria</taxon>
        <taxon>Pseudomonadati</taxon>
        <taxon>Thermodesulfobacteriota</taxon>
        <taxon>Desulfuromonadia</taxon>
        <taxon>Geobacterales</taxon>
        <taxon>Geobacteraceae</taxon>
        <taxon>Oryzomonas</taxon>
    </lineage>
</organism>
<dbReference type="PROSITE" id="PS51679">
    <property type="entry name" value="SAM_MT_C5"/>
    <property type="match status" value="1"/>
</dbReference>
<feature type="active site" evidence="6">
    <location>
        <position position="90"/>
    </location>
</feature>
<dbReference type="RefSeq" id="WP_151128134.1">
    <property type="nucleotide sequence ID" value="NZ_VZQZ01000004.1"/>
</dbReference>
<evidence type="ECO:0000256" key="3">
    <source>
        <dbReference type="ARBA" id="ARBA00022691"/>
    </source>
</evidence>
<keyword evidence="4" id="KW-0680">Restriction system</keyword>
<keyword evidence="2 6" id="KW-0808">Transferase</keyword>
<dbReference type="Pfam" id="PF00145">
    <property type="entry name" value="DNA_methylase"/>
    <property type="match status" value="1"/>
</dbReference>
<dbReference type="EMBL" id="VZQZ01000004">
    <property type="protein sequence ID" value="KAB0665694.1"/>
    <property type="molecule type" value="Genomic_DNA"/>
</dbReference>
<evidence type="ECO:0000256" key="5">
    <source>
        <dbReference type="ARBA" id="ARBA00047422"/>
    </source>
</evidence>
<evidence type="ECO:0000256" key="1">
    <source>
        <dbReference type="ARBA" id="ARBA00022603"/>
    </source>
</evidence>
<gene>
    <name evidence="9" type="ORF">F6V25_08215</name>
</gene>
<dbReference type="AlphaFoldDB" id="A0A7J4ZR85"/>
<comment type="catalytic activity">
    <reaction evidence="5 8">
        <text>a 2'-deoxycytidine in DNA + S-adenosyl-L-methionine = a 5-methyl-2'-deoxycytidine in DNA + S-adenosyl-L-homocysteine + H(+)</text>
        <dbReference type="Rhea" id="RHEA:13681"/>
        <dbReference type="Rhea" id="RHEA-COMP:11369"/>
        <dbReference type="Rhea" id="RHEA-COMP:11370"/>
        <dbReference type="ChEBI" id="CHEBI:15378"/>
        <dbReference type="ChEBI" id="CHEBI:57856"/>
        <dbReference type="ChEBI" id="CHEBI:59789"/>
        <dbReference type="ChEBI" id="CHEBI:85452"/>
        <dbReference type="ChEBI" id="CHEBI:85454"/>
        <dbReference type="EC" id="2.1.1.37"/>
    </reaction>
</comment>
<dbReference type="NCBIfam" id="TIGR00675">
    <property type="entry name" value="dcm"/>
    <property type="match status" value="1"/>
</dbReference>
<dbReference type="PANTHER" id="PTHR10629">
    <property type="entry name" value="CYTOSINE-SPECIFIC METHYLTRANSFERASE"/>
    <property type="match status" value="1"/>
</dbReference>
<evidence type="ECO:0000256" key="6">
    <source>
        <dbReference type="PROSITE-ProRule" id="PRU01016"/>
    </source>
</evidence>
<proteinExistence type="inferred from homology"/>
<comment type="similarity">
    <text evidence="6 7">Belongs to the class I-like SAM-binding methyltransferase superfamily. C5-methyltransferase family.</text>
</comment>
<reference evidence="9 10" key="1">
    <citation type="submission" date="2019-09" db="EMBL/GenBank/DDBJ databases">
        <title>Geobacter sp. Red96, a novel strain isolated from paddy soil.</title>
        <authorList>
            <person name="Xu Z."/>
            <person name="Masuda Y."/>
            <person name="Itoh H."/>
            <person name="Senoo K."/>
        </authorList>
    </citation>
    <scope>NUCLEOTIDE SEQUENCE [LARGE SCALE GENOMIC DNA]</scope>
    <source>
        <strain evidence="9 10">Red96</strain>
    </source>
</reference>
<dbReference type="PANTHER" id="PTHR10629:SF52">
    <property type="entry name" value="DNA (CYTOSINE-5)-METHYLTRANSFERASE 1"/>
    <property type="match status" value="1"/>
</dbReference>
<evidence type="ECO:0000256" key="7">
    <source>
        <dbReference type="RuleBase" id="RU000416"/>
    </source>
</evidence>
<name>A0A7J4ZR85_9BACT</name>
<dbReference type="InterPro" id="IPR001525">
    <property type="entry name" value="C5_MeTfrase"/>
</dbReference>
<dbReference type="InterPro" id="IPR018117">
    <property type="entry name" value="C5_DNA_meth_AS"/>
</dbReference>
<dbReference type="Proteomes" id="UP000420562">
    <property type="component" value="Unassembled WGS sequence"/>
</dbReference>
<evidence type="ECO:0000256" key="4">
    <source>
        <dbReference type="ARBA" id="ARBA00022747"/>
    </source>
</evidence>
<protein>
    <recommendedName>
        <fullName evidence="8">Cytosine-specific methyltransferase</fullName>
        <ecNumber evidence="8">2.1.1.37</ecNumber>
    </recommendedName>
</protein>
<dbReference type="Gene3D" id="3.40.50.150">
    <property type="entry name" value="Vaccinia Virus protein VP39"/>
    <property type="match status" value="1"/>
</dbReference>
<keyword evidence="1 6" id="KW-0489">Methyltransferase</keyword>
<evidence type="ECO:0000313" key="9">
    <source>
        <dbReference type="EMBL" id="KAB0665694.1"/>
    </source>
</evidence>
<dbReference type="InterPro" id="IPR050390">
    <property type="entry name" value="C5-Methyltransferase"/>
</dbReference>
<dbReference type="InterPro" id="IPR029063">
    <property type="entry name" value="SAM-dependent_MTases_sf"/>
</dbReference>
<evidence type="ECO:0000256" key="8">
    <source>
        <dbReference type="RuleBase" id="RU000417"/>
    </source>
</evidence>
<comment type="caution">
    <text evidence="9">The sequence shown here is derived from an EMBL/GenBank/DDBJ whole genome shotgun (WGS) entry which is preliminary data.</text>
</comment>
<dbReference type="PRINTS" id="PR00105">
    <property type="entry name" value="C5METTRFRASE"/>
</dbReference>
<evidence type="ECO:0000256" key="2">
    <source>
        <dbReference type="ARBA" id="ARBA00022679"/>
    </source>
</evidence>
<dbReference type="GO" id="GO:0032259">
    <property type="term" value="P:methylation"/>
    <property type="evidence" value="ECO:0007669"/>
    <property type="project" value="UniProtKB-KW"/>
</dbReference>
<keyword evidence="3 6" id="KW-0949">S-adenosyl-L-methionine</keyword>
<evidence type="ECO:0000313" key="10">
    <source>
        <dbReference type="Proteomes" id="UP000420562"/>
    </source>
</evidence>
<keyword evidence="10" id="KW-1185">Reference proteome</keyword>
<dbReference type="GO" id="GO:0044027">
    <property type="term" value="P:negative regulation of gene expression via chromosomal CpG island methylation"/>
    <property type="evidence" value="ECO:0007669"/>
    <property type="project" value="TreeGrafter"/>
</dbReference>
<sequence>MSSLAERIKYTSSAKVPTCLDLFSGAGGISIGFAMAGGRPLGAVDFDKDSIDTYSRLFPDAIDVACCDIEQWRPKSSPSEVDVIIGGPPCQGFSLARGLRFVDDPRNHLYKHFVSMVAYYKPTWFVMENVEGIINIGNGVILKQIHEDFATAGYSFDYKVVNMAEYGVPQLRRRAVFVGNNLNKTFKWPEPCFYDKKKATTQQNLFNNDLKPFNSVNSVLSDLLLPQGNYFAHRANSQMRGPRNRDAHTEPAFTLRVRGDEFALCELPATSAFIPGPIPEEEVKFRKPQNELQECLRNIIPPWIQKSKVANSRQTTLPELKGTRRLTIREQARLQTFPDWVSFEGKITSQARQIGNAVPPLFAFHLFNEIFSHM</sequence>
<dbReference type="Gene3D" id="3.90.120.10">
    <property type="entry name" value="DNA Methylase, subunit A, domain 2"/>
    <property type="match status" value="1"/>
</dbReference>
<dbReference type="EC" id="2.1.1.37" evidence="8"/>